<dbReference type="Pfam" id="PF13419">
    <property type="entry name" value="HAD_2"/>
    <property type="match status" value="1"/>
</dbReference>
<dbReference type="PANTHER" id="PTHR12725:SF117">
    <property type="entry name" value="HALOACID DEHALOGENASE-LIKE HYDROLASE"/>
    <property type="match status" value="1"/>
</dbReference>
<dbReference type="SFLD" id="SFLDG01132">
    <property type="entry name" value="C1.5.3:_5'-Nucleotidase_Like"/>
    <property type="match status" value="1"/>
</dbReference>
<dbReference type="PANTHER" id="PTHR12725">
    <property type="entry name" value="HALOACID DEHALOGENASE-LIKE HYDROLASE"/>
    <property type="match status" value="1"/>
</dbReference>
<dbReference type="Gene3D" id="1.10.150.450">
    <property type="match status" value="1"/>
</dbReference>
<dbReference type="SUPFAM" id="SSF56784">
    <property type="entry name" value="HAD-like"/>
    <property type="match status" value="1"/>
</dbReference>
<dbReference type="SFLD" id="SFLDS00003">
    <property type="entry name" value="Haloacid_Dehalogenase"/>
    <property type="match status" value="1"/>
</dbReference>
<dbReference type="PRINTS" id="PR00413">
    <property type="entry name" value="HADHALOGNASE"/>
</dbReference>
<dbReference type="NCBIfam" id="TIGR01993">
    <property type="entry name" value="Pyr-5-nucltdase"/>
    <property type="match status" value="1"/>
</dbReference>
<organism evidence="1 2">
    <name type="scientific">Sneathiella litorea</name>
    <dbReference type="NCBI Taxonomy" id="2606216"/>
    <lineage>
        <taxon>Bacteria</taxon>
        <taxon>Pseudomonadati</taxon>
        <taxon>Pseudomonadota</taxon>
        <taxon>Alphaproteobacteria</taxon>
        <taxon>Sneathiellales</taxon>
        <taxon>Sneathiellaceae</taxon>
        <taxon>Sneathiella</taxon>
    </lineage>
</organism>
<sequence>MTKIPYWKNFQHIDCWIFDLDNTLYPSKSNLFAKIDKRMGEFISDFLNVDLVEAKNIQKKYFHEHGTTLSGLMQNYNINPADFLDYVHDIDVSDLAAVPGLSSSLEQLPGRKIIFTNGSVYHATNVSTQLGILHHFEHIFDIVAGDFKPKPHKPVYEKMVREFSIRPEKAVLFEDMAVNLAPAHEMGMTTVWIPDEAHWSSADGEGEHIHYQTDDLARWLTELLADRGPIT</sequence>
<dbReference type="InterPro" id="IPR041492">
    <property type="entry name" value="HAD_2"/>
</dbReference>
<dbReference type="NCBIfam" id="TIGR01509">
    <property type="entry name" value="HAD-SF-IA-v3"/>
    <property type="match status" value="1"/>
</dbReference>
<evidence type="ECO:0000313" key="2">
    <source>
        <dbReference type="Proteomes" id="UP000476030"/>
    </source>
</evidence>
<dbReference type="Gene3D" id="3.40.50.1000">
    <property type="entry name" value="HAD superfamily/HAD-like"/>
    <property type="match status" value="1"/>
</dbReference>
<dbReference type="InterPro" id="IPR023214">
    <property type="entry name" value="HAD_sf"/>
</dbReference>
<dbReference type="InterPro" id="IPR010237">
    <property type="entry name" value="Pyr-5-nucltdase"/>
</dbReference>
<dbReference type="InterPro" id="IPR006439">
    <property type="entry name" value="HAD-SF_hydro_IA"/>
</dbReference>
<dbReference type="RefSeq" id="WP_161313837.1">
    <property type="nucleotide sequence ID" value="NZ_WTUW01000001.1"/>
</dbReference>
<comment type="caution">
    <text evidence="1">The sequence shown here is derived from an EMBL/GenBank/DDBJ whole genome shotgun (WGS) entry which is preliminary data.</text>
</comment>
<gene>
    <name evidence="1" type="ORF">GQE98_01795</name>
</gene>
<evidence type="ECO:0000313" key="1">
    <source>
        <dbReference type="EMBL" id="MZR29358.1"/>
    </source>
</evidence>
<keyword evidence="2" id="KW-1185">Reference proteome</keyword>
<name>A0A6L8W307_9PROT</name>
<dbReference type="Proteomes" id="UP000476030">
    <property type="component" value="Unassembled WGS sequence"/>
</dbReference>
<dbReference type="InterPro" id="IPR036412">
    <property type="entry name" value="HAD-like_sf"/>
</dbReference>
<dbReference type="EMBL" id="WTUW01000001">
    <property type="protein sequence ID" value="MZR29358.1"/>
    <property type="molecule type" value="Genomic_DNA"/>
</dbReference>
<reference evidence="1 2" key="1">
    <citation type="submission" date="2019-12" db="EMBL/GenBank/DDBJ databases">
        <title>Snethiella sp. nov. sp. isolated from sea sand.</title>
        <authorList>
            <person name="Kim J."/>
            <person name="Jeong S.E."/>
            <person name="Jung H.S."/>
            <person name="Jeon C.O."/>
        </authorList>
    </citation>
    <scope>NUCLEOTIDE SEQUENCE [LARGE SCALE GENOMIC DNA]</scope>
    <source>
        <strain evidence="1 2">DP05</strain>
    </source>
</reference>
<protein>
    <submittedName>
        <fullName evidence="1">Pyrimidine 5'-nucleotidase</fullName>
    </submittedName>
</protein>
<accession>A0A6L8W307</accession>
<proteinExistence type="predicted"/>
<dbReference type="AlphaFoldDB" id="A0A6L8W307"/>
<dbReference type="SFLD" id="SFLDG01129">
    <property type="entry name" value="C1.5:_HAD__Beta-PGM__Phosphata"/>
    <property type="match status" value="1"/>
</dbReference>